<dbReference type="PANTHER" id="PTHR33048">
    <property type="entry name" value="PTH11-LIKE INTEGRAL MEMBRANE PROTEIN (AFU_ORTHOLOGUE AFUA_5G11245)"/>
    <property type="match status" value="1"/>
</dbReference>
<dbReference type="InterPro" id="IPR049326">
    <property type="entry name" value="Rhodopsin_dom_fungi"/>
</dbReference>
<dbReference type="STRING" id="1330021.A0A367LE45"/>
<feature type="domain" description="Rhodopsin" evidence="8">
    <location>
        <begin position="21"/>
        <end position="306"/>
    </location>
</feature>
<evidence type="ECO:0000259" key="8">
    <source>
        <dbReference type="Pfam" id="PF20684"/>
    </source>
</evidence>
<keyword evidence="2 7" id="KW-0812">Transmembrane</keyword>
<evidence type="ECO:0000256" key="4">
    <source>
        <dbReference type="ARBA" id="ARBA00023136"/>
    </source>
</evidence>
<organism evidence="9 10">
    <name type="scientific">Ophiocordyceps polyrhachis-furcata BCC 54312</name>
    <dbReference type="NCBI Taxonomy" id="1330021"/>
    <lineage>
        <taxon>Eukaryota</taxon>
        <taxon>Fungi</taxon>
        <taxon>Dikarya</taxon>
        <taxon>Ascomycota</taxon>
        <taxon>Pezizomycotina</taxon>
        <taxon>Sordariomycetes</taxon>
        <taxon>Hypocreomycetidae</taxon>
        <taxon>Hypocreales</taxon>
        <taxon>Ophiocordycipitaceae</taxon>
        <taxon>Ophiocordyceps</taxon>
    </lineage>
</organism>
<comment type="similarity">
    <text evidence="5">Belongs to the SAT4 family.</text>
</comment>
<dbReference type="AlphaFoldDB" id="A0A367LE45"/>
<dbReference type="OrthoDB" id="2988756at2759"/>
<evidence type="ECO:0000256" key="3">
    <source>
        <dbReference type="ARBA" id="ARBA00022989"/>
    </source>
</evidence>
<gene>
    <name evidence="9" type="ORF">L249_1007</name>
</gene>
<dbReference type="InterPro" id="IPR052337">
    <property type="entry name" value="SAT4-like"/>
</dbReference>
<feature type="compositionally biased region" description="Polar residues" evidence="6">
    <location>
        <begin position="371"/>
        <end position="380"/>
    </location>
</feature>
<name>A0A367LE45_9HYPO</name>
<evidence type="ECO:0000256" key="6">
    <source>
        <dbReference type="SAM" id="MobiDB-lite"/>
    </source>
</evidence>
<keyword evidence="3 7" id="KW-1133">Transmembrane helix</keyword>
<accession>A0A367LE45</accession>
<keyword evidence="4 7" id="KW-0472">Membrane</keyword>
<evidence type="ECO:0000313" key="9">
    <source>
        <dbReference type="EMBL" id="RCI12686.1"/>
    </source>
</evidence>
<dbReference type="Proteomes" id="UP000253664">
    <property type="component" value="Unassembled WGS sequence"/>
</dbReference>
<feature type="transmembrane region" description="Helical" evidence="7">
    <location>
        <begin position="111"/>
        <end position="132"/>
    </location>
</feature>
<feature type="transmembrane region" description="Helical" evidence="7">
    <location>
        <begin position="290"/>
        <end position="308"/>
    </location>
</feature>
<dbReference type="EMBL" id="LKCN02000007">
    <property type="protein sequence ID" value="RCI12686.1"/>
    <property type="molecule type" value="Genomic_DNA"/>
</dbReference>
<comment type="subcellular location">
    <subcellularLocation>
        <location evidence="1">Membrane</location>
        <topology evidence="1">Multi-pass membrane protein</topology>
    </subcellularLocation>
</comment>
<keyword evidence="10" id="KW-1185">Reference proteome</keyword>
<evidence type="ECO:0000313" key="10">
    <source>
        <dbReference type="Proteomes" id="UP000253664"/>
    </source>
</evidence>
<feature type="transmembrane region" description="Helical" evidence="7">
    <location>
        <begin position="6"/>
        <end position="25"/>
    </location>
</feature>
<protein>
    <recommendedName>
        <fullName evidence="8">Rhodopsin domain-containing protein</fullName>
    </recommendedName>
</protein>
<feature type="transmembrane region" description="Helical" evidence="7">
    <location>
        <begin position="46"/>
        <end position="67"/>
    </location>
</feature>
<sequence>MDSAATEGLVYFAIEAFLILLRFFMRWRAQTFRRLAMDDYLMVFALLLDIAGTVASSVVVFGAHGLANSGYGDLENKNRKSRHSMTAAERASLSPDSPEFRIRVQGSKAHLVGWTSFAALLWCLKLCWLFFYKRLGHRVHHMALKVNIGLGFCAVTFIALFCVILFGCVPFEKSWQINPDPGSMYSVVVMRLQQSADRTKSDFCYPASSRLQAWVMLVCDVATDLYITLIPLPMIWHVRIPKVYKVGLIIMFCGGILTMTFSIIRCVMILKSNEASTEFAAMWSDREALIAVIVTNVPVLVPLIRKMFWNISDKSVSSVSRTALESRPVHDMSRARGLQESGRVSTSSLPTKVPTASAESFYDSESDGADGSSTRNGRAR</sequence>
<reference evidence="9 10" key="1">
    <citation type="journal article" date="2015" name="BMC Genomics">
        <title>Insights from the genome of Ophiocordyceps polyrhachis-furcata to pathogenicity and host specificity in insect fungi.</title>
        <authorList>
            <person name="Wichadakul D."/>
            <person name="Kobmoo N."/>
            <person name="Ingsriswang S."/>
            <person name="Tangphatsornruang S."/>
            <person name="Chantasingh D."/>
            <person name="Luangsa-ard J.J."/>
            <person name="Eurwilaichitr L."/>
        </authorList>
    </citation>
    <scope>NUCLEOTIDE SEQUENCE [LARGE SCALE GENOMIC DNA]</scope>
    <source>
        <strain evidence="9 10">BCC 54312</strain>
    </source>
</reference>
<dbReference type="PANTHER" id="PTHR33048:SF2">
    <property type="entry name" value="SRPK"/>
    <property type="match status" value="1"/>
</dbReference>
<evidence type="ECO:0000256" key="1">
    <source>
        <dbReference type="ARBA" id="ARBA00004141"/>
    </source>
</evidence>
<feature type="transmembrane region" description="Helical" evidence="7">
    <location>
        <begin position="248"/>
        <end position="270"/>
    </location>
</feature>
<feature type="transmembrane region" description="Helical" evidence="7">
    <location>
        <begin position="213"/>
        <end position="236"/>
    </location>
</feature>
<evidence type="ECO:0000256" key="2">
    <source>
        <dbReference type="ARBA" id="ARBA00022692"/>
    </source>
</evidence>
<dbReference type="Pfam" id="PF20684">
    <property type="entry name" value="Fung_rhodopsin"/>
    <property type="match status" value="1"/>
</dbReference>
<proteinExistence type="inferred from homology"/>
<feature type="transmembrane region" description="Helical" evidence="7">
    <location>
        <begin position="144"/>
        <end position="166"/>
    </location>
</feature>
<evidence type="ECO:0000256" key="5">
    <source>
        <dbReference type="ARBA" id="ARBA00038359"/>
    </source>
</evidence>
<comment type="caution">
    <text evidence="9">The sequence shown here is derived from an EMBL/GenBank/DDBJ whole genome shotgun (WGS) entry which is preliminary data.</text>
</comment>
<dbReference type="GO" id="GO:0016020">
    <property type="term" value="C:membrane"/>
    <property type="evidence" value="ECO:0007669"/>
    <property type="project" value="UniProtKB-SubCell"/>
</dbReference>
<feature type="region of interest" description="Disordered" evidence="6">
    <location>
        <begin position="327"/>
        <end position="380"/>
    </location>
</feature>
<evidence type="ECO:0000256" key="7">
    <source>
        <dbReference type="SAM" id="Phobius"/>
    </source>
</evidence>